<evidence type="ECO:0000259" key="2">
    <source>
        <dbReference type="PROSITE" id="PS50943"/>
    </source>
</evidence>
<dbReference type="InterPro" id="IPR001387">
    <property type="entry name" value="Cro/C1-type_HTH"/>
</dbReference>
<name>A0A242JWP4_9ENTE</name>
<reference evidence="4" key="2">
    <citation type="submission" date="2017-05" db="EMBL/GenBank/DDBJ databases">
        <authorList>
            <consortium name="The Broad Institute Genomics Platform"/>
            <consortium name="The Broad Institute Genomic Center for Infectious Diseases"/>
            <person name="Earl A."/>
            <person name="Manson A."/>
            <person name="Schwartman J."/>
            <person name="Gilmore M."/>
            <person name="Abouelleil A."/>
            <person name="Cao P."/>
            <person name="Chapman S."/>
            <person name="Cusick C."/>
            <person name="Shea T."/>
            <person name="Young S."/>
            <person name="Neafsey D."/>
            <person name="Nusbaum C."/>
            <person name="Birren B."/>
        </authorList>
    </citation>
    <scope>NUCLEOTIDE SEQUENCE</scope>
    <source>
        <strain evidence="4">9E7_DIV0242</strain>
    </source>
</reference>
<dbReference type="Gene3D" id="1.10.260.40">
    <property type="entry name" value="lambda repressor-like DNA-binding domains"/>
    <property type="match status" value="1"/>
</dbReference>
<feature type="domain" description="HTH cro/C1-type" evidence="2">
    <location>
        <begin position="7"/>
        <end position="61"/>
    </location>
</feature>
<reference evidence="4" key="3">
    <citation type="submission" date="2024-03" db="EMBL/GenBank/DDBJ databases">
        <title>The Genome Sequence of Enterococcus sp. DIV0242b.</title>
        <authorList>
            <consortium name="The Broad Institute Genomics Platform"/>
            <consortium name="The Broad Institute Microbial Omics Core"/>
            <consortium name="The Broad Institute Genomic Center for Infectious Diseases"/>
            <person name="Earl A."/>
            <person name="Manson A."/>
            <person name="Gilmore M."/>
            <person name="Schwartman J."/>
            <person name="Shea T."/>
            <person name="Abouelleil A."/>
            <person name="Cao P."/>
            <person name="Chapman S."/>
            <person name="Cusick C."/>
            <person name="Young S."/>
            <person name="Neafsey D."/>
            <person name="Nusbaum C."/>
            <person name="Birren B."/>
        </authorList>
    </citation>
    <scope>NUCLEOTIDE SEQUENCE</scope>
    <source>
        <strain evidence="4">9E7_DIV0242</strain>
    </source>
</reference>
<dbReference type="SMART" id="SM00530">
    <property type="entry name" value="HTH_XRE"/>
    <property type="match status" value="1"/>
</dbReference>
<dbReference type="Pfam" id="PF01381">
    <property type="entry name" value="HTH_3"/>
    <property type="match status" value="1"/>
</dbReference>
<dbReference type="InterPro" id="IPR010982">
    <property type="entry name" value="Lambda_DNA-bd_dom_sf"/>
</dbReference>
<dbReference type="CDD" id="cd00093">
    <property type="entry name" value="HTH_XRE"/>
    <property type="match status" value="1"/>
</dbReference>
<evidence type="ECO:0000313" key="4">
    <source>
        <dbReference type="EMBL" id="WYJ88644.1"/>
    </source>
</evidence>
<keyword evidence="5" id="KW-1185">Reference proteome</keyword>
<dbReference type="InterPro" id="IPR043735">
    <property type="entry name" value="DUF5680"/>
</dbReference>
<protein>
    <recommendedName>
        <fullName evidence="2">HTH cro/C1-type domain-containing protein</fullName>
    </recommendedName>
</protein>
<dbReference type="Proteomes" id="UP000195141">
    <property type="component" value="Chromosome"/>
</dbReference>
<dbReference type="Pfam" id="PF18931">
    <property type="entry name" value="DUF5680"/>
    <property type="match status" value="1"/>
</dbReference>
<dbReference type="AlphaFoldDB" id="A0A242JWP4"/>
<organism evidence="3">
    <name type="scientific">Candidatus Enterococcus clewellii</name>
    <dbReference type="NCBI Taxonomy" id="1834193"/>
    <lineage>
        <taxon>Bacteria</taxon>
        <taxon>Bacillati</taxon>
        <taxon>Bacillota</taxon>
        <taxon>Bacilli</taxon>
        <taxon>Lactobacillales</taxon>
        <taxon>Enterococcaceae</taxon>
        <taxon>Enterococcus</taxon>
    </lineage>
</organism>
<dbReference type="GO" id="GO:0003677">
    <property type="term" value="F:DNA binding"/>
    <property type="evidence" value="ECO:0007669"/>
    <property type="project" value="UniProtKB-KW"/>
</dbReference>
<dbReference type="EMBL" id="NGMM01000028">
    <property type="protein sequence ID" value="OTP06698.1"/>
    <property type="molecule type" value="Genomic_DNA"/>
</dbReference>
<dbReference type="OrthoDB" id="4427456at2"/>
<evidence type="ECO:0000313" key="5">
    <source>
        <dbReference type="Proteomes" id="UP000195141"/>
    </source>
</evidence>
<gene>
    <name evidence="4" type="ORF">A5888_000363</name>
    <name evidence="3" type="ORF">A5888_004223</name>
</gene>
<dbReference type="PROSITE" id="PS50943">
    <property type="entry name" value="HTH_CROC1"/>
    <property type="match status" value="1"/>
</dbReference>
<dbReference type="PANTHER" id="PTHR46558:SF13">
    <property type="entry name" value="HTH-TYPE TRANSCRIPTIONAL REGULATOR IMMR"/>
    <property type="match status" value="1"/>
</dbReference>
<proteinExistence type="predicted"/>
<dbReference type="RefSeq" id="WP_086351178.1">
    <property type="nucleotide sequence ID" value="NZ_CP147247.1"/>
</dbReference>
<reference evidence="3" key="1">
    <citation type="submission" date="2017-05" db="EMBL/GenBank/DDBJ databases">
        <title>The Genome Sequence of Enterococcus sp. 9E7_DIV0242.</title>
        <authorList>
            <consortium name="The Broad Institute Genomics Platform"/>
            <consortium name="The Broad Institute Genomic Center for Infectious Diseases"/>
            <person name="Earl A."/>
            <person name="Manson A."/>
            <person name="Schwartman J."/>
            <person name="Gilmore M."/>
            <person name="Abouelleil A."/>
            <person name="Cao P."/>
            <person name="Chapman S."/>
            <person name="Cusick C."/>
            <person name="Shea T."/>
            <person name="Young S."/>
            <person name="Neafsey D."/>
            <person name="Nusbaum C."/>
            <person name="Birren B."/>
        </authorList>
    </citation>
    <scope>NUCLEOTIDE SEQUENCE [LARGE SCALE GENOMIC DNA]</scope>
    <source>
        <strain evidence="3">9E7_DIV0242</strain>
    </source>
</reference>
<dbReference type="PANTHER" id="PTHR46558">
    <property type="entry name" value="TRACRIPTIONAL REGULATORY PROTEIN-RELATED-RELATED"/>
    <property type="match status" value="1"/>
</dbReference>
<accession>A0A242JWP4</accession>
<dbReference type="SUPFAM" id="SSF47413">
    <property type="entry name" value="lambda repressor-like DNA-binding domains"/>
    <property type="match status" value="1"/>
</dbReference>
<dbReference type="EMBL" id="CP147247">
    <property type="protein sequence ID" value="WYJ88644.1"/>
    <property type="molecule type" value="Genomic_DNA"/>
</dbReference>
<evidence type="ECO:0000256" key="1">
    <source>
        <dbReference type="ARBA" id="ARBA00023125"/>
    </source>
</evidence>
<keyword evidence="1" id="KW-0238">DNA-binding</keyword>
<evidence type="ECO:0000313" key="3">
    <source>
        <dbReference type="EMBL" id="OTP06698.1"/>
    </source>
</evidence>
<sequence length="177" mass="19851">MIFSEKLQLIRKSRGLTQEELAENLHVSRQAVAKWESGQTYPDINNLIAVSTIFGLTVDYLVKDNECEKELKLLDKGSEAALIDFLVQAKKQTYAAKKGKVASSRPMSQDYLYDSDDYLYIDTYLGNSAFSGEEAVWYKSQPIYSMNYQGRVLSESFSSDFLKAALLLNATEKGATG</sequence>